<gene>
    <name evidence="1" type="ORF">GGI15_000182</name>
</gene>
<keyword evidence="2" id="KW-1185">Reference proteome</keyword>
<evidence type="ECO:0000313" key="1">
    <source>
        <dbReference type="EMBL" id="KAJ2788161.1"/>
    </source>
</evidence>
<protein>
    <submittedName>
        <fullName evidence="1">Uncharacterized protein</fullName>
    </submittedName>
</protein>
<dbReference type="Proteomes" id="UP001140172">
    <property type="component" value="Unassembled WGS sequence"/>
</dbReference>
<evidence type="ECO:0000313" key="2">
    <source>
        <dbReference type="Proteomes" id="UP001140172"/>
    </source>
</evidence>
<comment type="caution">
    <text evidence="1">The sequence shown here is derived from an EMBL/GenBank/DDBJ whole genome shotgun (WGS) entry which is preliminary data.</text>
</comment>
<dbReference type="OrthoDB" id="5512410at2759"/>
<name>A0A9W8LNS5_9FUNG</name>
<reference evidence="1" key="1">
    <citation type="submission" date="2022-07" db="EMBL/GenBank/DDBJ databases">
        <title>Phylogenomic reconstructions and comparative analyses of Kickxellomycotina fungi.</title>
        <authorList>
            <person name="Reynolds N.K."/>
            <person name="Stajich J.E."/>
            <person name="Barry K."/>
            <person name="Grigoriev I.V."/>
            <person name="Crous P."/>
            <person name="Smith M.E."/>
        </authorList>
    </citation>
    <scope>NUCLEOTIDE SEQUENCE</scope>
    <source>
        <strain evidence="1">BCRC 34489</strain>
    </source>
</reference>
<proteinExistence type="predicted"/>
<organism evidence="1 2">
    <name type="scientific">Coemansia interrupta</name>
    <dbReference type="NCBI Taxonomy" id="1126814"/>
    <lineage>
        <taxon>Eukaryota</taxon>
        <taxon>Fungi</taxon>
        <taxon>Fungi incertae sedis</taxon>
        <taxon>Zoopagomycota</taxon>
        <taxon>Kickxellomycotina</taxon>
        <taxon>Kickxellomycetes</taxon>
        <taxon>Kickxellales</taxon>
        <taxon>Kickxellaceae</taxon>
        <taxon>Coemansia</taxon>
    </lineage>
</organism>
<sequence length="98" mass="11448">MSSEITSCMQISERQQRLLMQCYCKKELNTLFLKYYKYSGEVVCTRMDRHMYRRNATEICINHRKYRCTGVNVNAGPTPVSAIKMVIVWILLATCLIS</sequence>
<accession>A0A9W8LNS5</accession>
<dbReference type="AlphaFoldDB" id="A0A9W8LNS5"/>
<dbReference type="EMBL" id="JANBUM010000004">
    <property type="protein sequence ID" value="KAJ2788161.1"/>
    <property type="molecule type" value="Genomic_DNA"/>
</dbReference>